<dbReference type="EMBL" id="PVNE01000019">
    <property type="protein sequence ID" value="PRX39897.1"/>
    <property type="molecule type" value="Genomic_DNA"/>
</dbReference>
<dbReference type="PROSITE" id="PS01094">
    <property type="entry name" value="UPF0076"/>
    <property type="match status" value="1"/>
</dbReference>
<dbReference type="PANTHER" id="PTHR11803:SF39">
    <property type="entry name" value="2-IMINOBUTANOATE_2-IMINOPROPANOATE DEAMINASE"/>
    <property type="match status" value="1"/>
</dbReference>
<dbReference type="InterPro" id="IPR035959">
    <property type="entry name" value="RutC-like_sf"/>
</dbReference>
<dbReference type="InterPro" id="IPR006056">
    <property type="entry name" value="RidA"/>
</dbReference>
<reference evidence="2 3" key="1">
    <citation type="submission" date="2018-03" db="EMBL/GenBank/DDBJ databases">
        <title>Genomic Encyclopedia of Archaeal and Bacterial Type Strains, Phase II (KMG-II): from individual species to whole genera.</title>
        <authorList>
            <person name="Goeker M."/>
        </authorList>
    </citation>
    <scope>NUCLEOTIDE SEQUENCE [LARGE SCALE GENOMIC DNA]</scope>
    <source>
        <strain evidence="2 3">DSM 44946</strain>
    </source>
</reference>
<dbReference type="AlphaFoldDB" id="A0A2T0LD01"/>
<accession>A0A2T0LD01</accession>
<dbReference type="Gene3D" id="3.30.1330.40">
    <property type="entry name" value="RutC-like"/>
    <property type="match status" value="1"/>
</dbReference>
<sequence length="124" mass="13607">MKPIRTDQAPAAIGPYAQAMQVGNFVFTSGQIPLKPTGELVTGDIEEQTHQVFANLRAVLQAAGTDLDRVVKTTVYLADMNDFSKVNEVYATYFPEHRPARSCVEVSRLPKDVGIEIEVIATID</sequence>
<dbReference type="Pfam" id="PF01042">
    <property type="entry name" value="Ribonuc_L-PSP"/>
    <property type="match status" value="1"/>
</dbReference>
<dbReference type="PANTHER" id="PTHR11803">
    <property type="entry name" value="2-IMINOBUTANOATE/2-IMINOPROPANOATE DEAMINASE RIDA"/>
    <property type="match status" value="1"/>
</dbReference>
<dbReference type="InterPro" id="IPR006175">
    <property type="entry name" value="YjgF/YER057c/UK114"/>
</dbReference>
<dbReference type="InterPro" id="IPR019897">
    <property type="entry name" value="RidA_CS"/>
</dbReference>
<keyword evidence="3" id="KW-1185">Reference proteome</keyword>
<dbReference type="Proteomes" id="UP000237797">
    <property type="component" value="Unassembled WGS sequence"/>
</dbReference>
<organism evidence="2 3">
    <name type="scientific">Planifilum fimeticola</name>
    <dbReference type="NCBI Taxonomy" id="201975"/>
    <lineage>
        <taxon>Bacteria</taxon>
        <taxon>Bacillati</taxon>
        <taxon>Bacillota</taxon>
        <taxon>Bacilli</taxon>
        <taxon>Bacillales</taxon>
        <taxon>Thermoactinomycetaceae</taxon>
        <taxon>Planifilum</taxon>
    </lineage>
</organism>
<name>A0A2T0LD01_9BACL</name>
<dbReference type="RefSeq" id="WP_106345764.1">
    <property type="nucleotide sequence ID" value="NZ_PVNE01000019.1"/>
</dbReference>
<dbReference type="FunFam" id="3.30.1330.40:FF:000001">
    <property type="entry name" value="L-PSP family endoribonuclease"/>
    <property type="match status" value="1"/>
</dbReference>
<evidence type="ECO:0000313" key="2">
    <source>
        <dbReference type="EMBL" id="PRX39897.1"/>
    </source>
</evidence>
<dbReference type="OrthoDB" id="9803101at2"/>
<dbReference type="GO" id="GO:0005829">
    <property type="term" value="C:cytosol"/>
    <property type="evidence" value="ECO:0007669"/>
    <property type="project" value="TreeGrafter"/>
</dbReference>
<dbReference type="SUPFAM" id="SSF55298">
    <property type="entry name" value="YjgF-like"/>
    <property type="match status" value="1"/>
</dbReference>
<gene>
    <name evidence="2" type="ORF">CLV97_11957</name>
</gene>
<evidence type="ECO:0000313" key="3">
    <source>
        <dbReference type="Proteomes" id="UP000237797"/>
    </source>
</evidence>
<comment type="caution">
    <text evidence="2">The sequence shown here is derived from an EMBL/GenBank/DDBJ whole genome shotgun (WGS) entry which is preliminary data.</text>
</comment>
<evidence type="ECO:0000256" key="1">
    <source>
        <dbReference type="ARBA" id="ARBA00010552"/>
    </source>
</evidence>
<proteinExistence type="inferred from homology"/>
<dbReference type="CDD" id="cd00448">
    <property type="entry name" value="YjgF_YER057c_UK114_family"/>
    <property type="match status" value="1"/>
</dbReference>
<dbReference type="GO" id="GO:0019239">
    <property type="term" value="F:deaminase activity"/>
    <property type="evidence" value="ECO:0007669"/>
    <property type="project" value="TreeGrafter"/>
</dbReference>
<protein>
    <submittedName>
        <fullName evidence="2">Endoribonuclease L-PSP</fullName>
    </submittedName>
</protein>
<comment type="similarity">
    <text evidence="1">Belongs to the RutC family.</text>
</comment>
<dbReference type="NCBIfam" id="TIGR00004">
    <property type="entry name" value="Rid family detoxifying hydrolase"/>
    <property type="match status" value="1"/>
</dbReference>